<dbReference type="STRING" id="265719.SAMN04488509_10820"/>
<accession>A0A1G6XXC0</accession>
<evidence type="ECO:0000259" key="1">
    <source>
        <dbReference type="Pfam" id="PF01814"/>
    </source>
</evidence>
<dbReference type="EMBL" id="FNAG01000008">
    <property type="protein sequence ID" value="SDD82809.1"/>
    <property type="molecule type" value="Genomic_DNA"/>
</dbReference>
<proteinExistence type="predicted"/>
<dbReference type="Gene3D" id="1.20.120.1370">
    <property type="entry name" value="Regulator of RNA polymerase sigma(70) subunit, domain 4"/>
    <property type="match status" value="1"/>
</dbReference>
<dbReference type="InterPro" id="IPR012312">
    <property type="entry name" value="Hemerythrin-like"/>
</dbReference>
<dbReference type="AlphaFoldDB" id="A0A1G6XXC0"/>
<dbReference type="OrthoDB" id="8526133at2"/>
<gene>
    <name evidence="2" type="ORF">SAMN04488509_10820</name>
</gene>
<dbReference type="Pfam" id="PF01814">
    <property type="entry name" value="Hemerythrin"/>
    <property type="match status" value="1"/>
</dbReference>
<organism evidence="2 3">
    <name type="scientific">Aquimonas voraii</name>
    <dbReference type="NCBI Taxonomy" id="265719"/>
    <lineage>
        <taxon>Bacteria</taxon>
        <taxon>Pseudomonadati</taxon>
        <taxon>Pseudomonadota</taxon>
        <taxon>Gammaproteobacteria</taxon>
        <taxon>Lysobacterales</taxon>
        <taxon>Lysobacteraceae</taxon>
        <taxon>Aquimonas</taxon>
    </lineage>
</organism>
<dbReference type="InterPro" id="IPR038309">
    <property type="entry name" value="Rsd/AlgQ_sf"/>
</dbReference>
<name>A0A1G6XXC0_9GAMM</name>
<dbReference type="Proteomes" id="UP000199603">
    <property type="component" value="Unassembled WGS sequence"/>
</dbReference>
<keyword evidence="3" id="KW-1185">Reference proteome</keyword>
<feature type="domain" description="Hemerythrin-like" evidence="1">
    <location>
        <begin position="43"/>
        <end position="172"/>
    </location>
</feature>
<evidence type="ECO:0000313" key="2">
    <source>
        <dbReference type="EMBL" id="SDD82809.1"/>
    </source>
</evidence>
<evidence type="ECO:0000313" key="3">
    <source>
        <dbReference type="Proteomes" id="UP000199603"/>
    </source>
</evidence>
<dbReference type="RefSeq" id="WP_091243367.1">
    <property type="nucleotide sequence ID" value="NZ_FNAG01000008.1"/>
</dbReference>
<sequence length="176" mass="19787">MFEFVKRLMGQDNTAVAAPPPARGAAAPAGSLAARVPAYDSRLVETLKHDHHDLVELFQQIGQVAERGRFHELPALLVAFKTGLESHVIAENVRFYNYVENSLIGDEENLALIRSFRREMNAIARGVVDFVKKYQRAAFNEATRDAFLRDYAVVGGLLSQRIQREEASLYPLYQPN</sequence>
<reference evidence="2 3" key="1">
    <citation type="submission" date="2016-10" db="EMBL/GenBank/DDBJ databases">
        <authorList>
            <person name="de Groot N.N."/>
        </authorList>
    </citation>
    <scope>NUCLEOTIDE SEQUENCE [LARGE SCALE GENOMIC DNA]</scope>
    <source>
        <strain evidence="2 3">DSM 16957</strain>
    </source>
</reference>
<protein>
    <submittedName>
        <fullName evidence="2">Hemerythrin HHE cation binding domain-containing protein</fullName>
    </submittedName>
</protein>